<dbReference type="FunFam" id="3.30.499.10:FF:000009">
    <property type="entry name" value="Aconitate hydratase"/>
    <property type="match status" value="1"/>
</dbReference>
<dbReference type="EC" id="4.2.1.3" evidence="4"/>
<feature type="compositionally biased region" description="Basic and acidic residues" evidence="13">
    <location>
        <begin position="425"/>
        <end position="437"/>
    </location>
</feature>
<feature type="domain" description="Aconitase A/isopropylmalate dehydratase small subunit swivel" evidence="15">
    <location>
        <begin position="735"/>
        <end position="862"/>
    </location>
</feature>
<protein>
    <recommendedName>
        <fullName evidence="5">Aconitate hydratase A</fullName>
        <ecNumber evidence="4">4.2.1.3</ecNumber>
    </recommendedName>
</protein>
<dbReference type="Pfam" id="PF00694">
    <property type="entry name" value="Aconitase_C"/>
    <property type="match status" value="1"/>
</dbReference>
<reference evidence="16" key="1">
    <citation type="submission" date="2021-01" db="EMBL/GenBank/DDBJ databases">
        <title>Whole genome shotgun sequence of Virgisporangium aliadipatigenens NBRC 105644.</title>
        <authorList>
            <person name="Komaki H."/>
            <person name="Tamura T."/>
        </authorList>
    </citation>
    <scope>NUCLEOTIDE SEQUENCE</scope>
    <source>
        <strain evidence="16">NBRC 105644</strain>
    </source>
</reference>
<keyword evidence="10" id="KW-0411">Iron-sulfur</keyword>
<dbReference type="PROSITE" id="PS01244">
    <property type="entry name" value="ACONITASE_2"/>
    <property type="match status" value="1"/>
</dbReference>
<evidence type="ECO:0000256" key="7">
    <source>
        <dbReference type="ARBA" id="ARBA00022723"/>
    </source>
</evidence>
<dbReference type="GO" id="GO:0019679">
    <property type="term" value="P:propionate metabolic process, methylcitrate cycle"/>
    <property type="evidence" value="ECO:0007669"/>
    <property type="project" value="UniProtKB-ARBA"/>
</dbReference>
<evidence type="ECO:0000256" key="11">
    <source>
        <dbReference type="ARBA" id="ARBA00023239"/>
    </source>
</evidence>
<dbReference type="GO" id="GO:0003994">
    <property type="term" value="F:aconitate hydratase activity"/>
    <property type="evidence" value="ECO:0007669"/>
    <property type="project" value="UniProtKB-EC"/>
</dbReference>
<dbReference type="InterPro" id="IPR001030">
    <property type="entry name" value="Acoase/IPM_deHydtase_lsu_aba"/>
</dbReference>
<evidence type="ECO:0000259" key="15">
    <source>
        <dbReference type="Pfam" id="PF00694"/>
    </source>
</evidence>
<dbReference type="InterPro" id="IPR015931">
    <property type="entry name" value="Acnase/IPM_dHydase_lsu_aba_1/3"/>
</dbReference>
<evidence type="ECO:0000256" key="2">
    <source>
        <dbReference type="ARBA" id="ARBA00004717"/>
    </source>
</evidence>
<sequence length="935" mass="100636">MASLDTFGARSELRVGDASYEIFRLDKVDGQERLPYSLKILLENLLRTEDGANITAEHIRALGGWDPDAEPNVEIQFTPARVLMQDFTGVPCVVDLATMREAVRDLGGDATKVNPLAPAQLVIDHSVVADLFGRQDAFARNVELEYERNGERYQFLRWGQSAFNEFKVVPPGTGIVHQVNIEYLARVIFDRNGQAYPDTVVGTDSHTTMVNGLGVVGWGVGGIEAEAAMLGQPVSMLIPRVVGFKLSGELPEGATATDLVLVITEQLRKHGVVGKFVEFYGPGVSAVPLANRATIGNMSPEYGSTVAIFPIDDETLKYLRLTGRDDAHIALVEAYAKEQGLWHDPEREPVYSQRLELDLSTVEPSLAGPKRPQDRVPLANAKTLFRAALKDYVKQDVAVEDRAAGNGGQADESSAESFPASDPPANDHADDPADKPRDLISAAVGAGGRPTKPTHVTTADGEFELDHGAVVIAAITSCTNTSNPQVMIGAALLARNAVDKGLSRKPWVKTTLAPGSKVVTDYYDRSGLTPYLEKLGFNLVGYGCTTCIGNSGPLAEEISAGVQESDLSVVSVLSGNRNFEGRINPDVKMNYLASPPLVVAYALAGTMDIDLFNEPLGNGSDGEPVYLRDIWPSPKEIDDVIAGAVASDMFTSRYADVFAGDERWQGLDTPTGETFTWDERSTYVRKPPYFEGMASEPSDVTDIEGARVLAKLGDSVTTDHISPAGAIKADSPAGRYLAEHGVERRDFNSYGSRRGNHEVMIRGTFANIRLRNQLVPGVEGGFTVNHLTGEQTTIYDASAAYIDAGVPLVILAGKEYGSGSSRDWAAKGTALLGVRAVIAESFERIHRSNLIGMGVLPLQFPQGENAESLGLDGTETFAITGIEALNAGTTPRAVTVTTDTGKSFDAVVRIDTPGEADYYRHGGILQYVLRRMLAS</sequence>
<dbReference type="PROSITE" id="PS00450">
    <property type="entry name" value="ACONITASE_1"/>
    <property type="match status" value="1"/>
</dbReference>
<evidence type="ECO:0000256" key="10">
    <source>
        <dbReference type="ARBA" id="ARBA00023014"/>
    </source>
</evidence>
<dbReference type="FunFam" id="3.20.19.10:FF:000001">
    <property type="entry name" value="Aconitate hydratase"/>
    <property type="match status" value="1"/>
</dbReference>
<dbReference type="GO" id="GO:0051536">
    <property type="term" value="F:iron-sulfur cluster binding"/>
    <property type="evidence" value="ECO:0007669"/>
    <property type="project" value="UniProtKB-KW"/>
</dbReference>
<feature type="region of interest" description="Disordered" evidence="13">
    <location>
        <begin position="403"/>
        <end position="437"/>
    </location>
</feature>
<dbReference type="NCBIfam" id="NF009520">
    <property type="entry name" value="PRK12881.1"/>
    <property type="match status" value="1"/>
</dbReference>
<evidence type="ECO:0000256" key="13">
    <source>
        <dbReference type="SAM" id="MobiDB-lite"/>
    </source>
</evidence>
<dbReference type="Gene3D" id="3.20.19.10">
    <property type="entry name" value="Aconitase, domain 4"/>
    <property type="match status" value="1"/>
</dbReference>
<dbReference type="Gene3D" id="3.30.499.10">
    <property type="entry name" value="Aconitase, domain 3"/>
    <property type="match status" value="2"/>
</dbReference>
<gene>
    <name evidence="16" type="primary">acnA</name>
    <name evidence="16" type="ORF">Val02_43560</name>
</gene>
<dbReference type="GO" id="GO:0046872">
    <property type="term" value="F:metal ion binding"/>
    <property type="evidence" value="ECO:0007669"/>
    <property type="project" value="UniProtKB-KW"/>
</dbReference>
<dbReference type="SUPFAM" id="SSF53732">
    <property type="entry name" value="Aconitase iron-sulfur domain"/>
    <property type="match status" value="1"/>
</dbReference>
<evidence type="ECO:0000256" key="5">
    <source>
        <dbReference type="ARBA" id="ARBA00019378"/>
    </source>
</evidence>
<dbReference type="Pfam" id="PF00330">
    <property type="entry name" value="Aconitase"/>
    <property type="match status" value="1"/>
</dbReference>
<keyword evidence="6" id="KW-0816">Tricarboxylic acid cycle</keyword>
<dbReference type="AlphaFoldDB" id="A0A8J4DQV6"/>
<evidence type="ECO:0000256" key="4">
    <source>
        <dbReference type="ARBA" id="ARBA00012926"/>
    </source>
</evidence>
<keyword evidence="9" id="KW-0408">Iron</keyword>
<dbReference type="InterPro" id="IPR006249">
    <property type="entry name" value="Aconitase/IRP2"/>
</dbReference>
<comment type="similarity">
    <text evidence="3">Belongs to the aconitase/IPM isomerase family.</text>
</comment>
<dbReference type="InterPro" id="IPR018136">
    <property type="entry name" value="Aconitase_4Fe-4S_BS"/>
</dbReference>
<dbReference type="SUPFAM" id="SSF52016">
    <property type="entry name" value="LeuD/IlvD-like"/>
    <property type="match status" value="1"/>
</dbReference>
<comment type="caution">
    <text evidence="16">The sequence shown here is derived from an EMBL/GenBank/DDBJ whole genome shotgun (WGS) entry which is preliminary data.</text>
</comment>
<keyword evidence="17" id="KW-1185">Reference proteome</keyword>
<evidence type="ECO:0000259" key="14">
    <source>
        <dbReference type="Pfam" id="PF00330"/>
    </source>
</evidence>
<organism evidence="16 17">
    <name type="scientific">Virgisporangium aliadipatigenens</name>
    <dbReference type="NCBI Taxonomy" id="741659"/>
    <lineage>
        <taxon>Bacteria</taxon>
        <taxon>Bacillati</taxon>
        <taxon>Actinomycetota</taxon>
        <taxon>Actinomycetes</taxon>
        <taxon>Micromonosporales</taxon>
        <taxon>Micromonosporaceae</taxon>
        <taxon>Virgisporangium</taxon>
    </lineage>
</organism>
<comment type="pathway">
    <text evidence="2">Carbohydrate metabolism; tricarboxylic acid cycle; isocitrate from oxaloacetate: step 2/2.</text>
</comment>
<proteinExistence type="inferred from homology"/>
<keyword evidence="7" id="KW-0479">Metal-binding</keyword>
<dbReference type="InterPro" id="IPR000573">
    <property type="entry name" value="AconitaseA/IPMdHydase_ssu_swvl"/>
</dbReference>
<dbReference type="CDD" id="cd01580">
    <property type="entry name" value="AcnA_IRP_Swivel"/>
    <property type="match status" value="1"/>
</dbReference>
<dbReference type="GO" id="GO:0006099">
    <property type="term" value="P:tricarboxylic acid cycle"/>
    <property type="evidence" value="ECO:0007669"/>
    <property type="project" value="UniProtKB-UniPathway"/>
</dbReference>
<evidence type="ECO:0000256" key="12">
    <source>
        <dbReference type="ARBA" id="ARBA00023501"/>
    </source>
</evidence>
<dbReference type="UniPathway" id="UPA00223">
    <property type="reaction ID" value="UER00718"/>
</dbReference>
<dbReference type="EMBL" id="BOPF01000015">
    <property type="protein sequence ID" value="GIJ47470.1"/>
    <property type="molecule type" value="Genomic_DNA"/>
</dbReference>
<evidence type="ECO:0000256" key="1">
    <source>
        <dbReference type="ARBA" id="ARBA00001966"/>
    </source>
</evidence>
<dbReference type="PANTHER" id="PTHR11670">
    <property type="entry name" value="ACONITASE/IRON-RESPONSIVE ELEMENT FAMILY MEMBER"/>
    <property type="match status" value="1"/>
</dbReference>
<evidence type="ECO:0000256" key="6">
    <source>
        <dbReference type="ARBA" id="ARBA00022532"/>
    </source>
</evidence>
<feature type="domain" description="Aconitase/3-isopropylmalate dehydratase large subunit alpha/beta/alpha" evidence="14">
    <location>
        <begin position="72"/>
        <end position="605"/>
    </location>
</feature>
<dbReference type="NCBIfam" id="NF006757">
    <property type="entry name" value="PRK09277.1"/>
    <property type="match status" value="1"/>
</dbReference>
<evidence type="ECO:0000313" key="16">
    <source>
        <dbReference type="EMBL" id="GIJ47470.1"/>
    </source>
</evidence>
<dbReference type="PRINTS" id="PR00415">
    <property type="entry name" value="ACONITASE"/>
</dbReference>
<dbReference type="Gene3D" id="6.10.190.10">
    <property type="match status" value="1"/>
</dbReference>
<dbReference type="RefSeq" id="WP_203900980.1">
    <property type="nucleotide sequence ID" value="NZ_BOPF01000015.1"/>
</dbReference>
<evidence type="ECO:0000256" key="3">
    <source>
        <dbReference type="ARBA" id="ARBA00007185"/>
    </source>
</evidence>
<comment type="cofactor">
    <cofactor evidence="1">
        <name>[4Fe-4S] cluster</name>
        <dbReference type="ChEBI" id="CHEBI:49883"/>
    </cofactor>
</comment>
<evidence type="ECO:0000256" key="9">
    <source>
        <dbReference type="ARBA" id="ARBA00023004"/>
    </source>
</evidence>
<dbReference type="FunFam" id="3.30.499.10:FF:000002">
    <property type="entry name" value="Aconitate hydratase"/>
    <property type="match status" value="1"/>
</dbReference>
<evidence type="ECO:0000256" key="8">
    <source>
        <dbReference type="ARBA" id="ARBA00022884"/>
    </source>
</evidence>
<dbReference type="InterPro" id="IPR015928">
    <property type="entry name" value="Aconitase/3IPM_dehydase_swvl"/>
</dbReference>
<evidence type="ECO:0000313" key="17">
    <source>
        <dbReference type="Proteomes" id="UP000619260"/>
    </source>
</evidence>
<dbReference type="Proteomes" id="UP000619260">
    <property type="component" value="Unassembled WGS sequence"/>
</dbReference>
<comment type="catalytic activity">
    <reaction evidence="12">
        <text>citrate = D-threo-isocitrate</text>
        <dbReference type="Rhea" id="RHEA:10336"/>
        <dbReference type="ChEBI" id="CHEBI:15562"/>
        <dbReference type="ChEBI" id="CHEBI:16947"/>
        <dbReference type="EC" id="4.2.1.3"/>
    </reaction>
</comment>
<dbReference type="UniPathway" id="UPA00946"/>
<keyword evidence="11" id="KW-0456">Lyase</keyword>
<keyword evidence="8" id="KW-0694">RNA-binding</keyword>
<dbReference type="InterPro" id="IPR044137">
    <property type="entry name" value="AcnA_IRP_Swivel"/>
</dbReference>
<dbReference type="GO" id="GO:0003723">
    <property type="term" value="F:RNA binding"/>
    <property type="evidence" value="ECO:0007669"/>
    <property type="project" value="UniProtKB-KW"/>
</dbReference>
<accession>A0A8J4DQV6</accession>
<name>A0A8J4DQV6_9ACTN</name>
<dbReference type="InterPro" id="IPR036008">
    <property type="entry name" value="Aconitase_4Fe-4S_dom"/>
</dbReference>